<dbReference type="InterPro" id="IPR008949">
    <property type="entry name" value="Isoprenoid_synthase_dom_sf"/>
</dbReference>
<feature type="domain" description="Terpene synthase N-terminal" evidence="4">
    <location>
        <begin position="29"/>
        <end position="199"/>
    </location>
</feature>
<comment type="cofactor">
    <cofactor evidence="2">
        <name>Mg(2+)</name>
        <dbReference type="ChEBI" id="CHEBI:18420"/>
    </cofactor>
</comment>
<accession>A0A9R1RIQ8</accession>
<dbReference type="SUPFAM" id="SSF48576">
    <property type="entry name" value="Terpenoid synthases"/>
    <property type="match status" value="1"/>
</dbReference>
<dbReference type="Proteomes" id="UP000324705">
    <property type="component" value="Chromosome 2B"/>
</dbReference>
<dbReference type="InterPro" id="IPR050148">
    <property type="entry name" value="Terpene_synthase-like"/>
</dbReference>
<dbReference type="Gene3D" id="1.50.10.130">
    <property type="entry name" value="Terpene synthase, N-terminal domain"/>
    <property type="match status" value="1"/>
</dbReference>
<comment type="cofactor">
    <cofactor evidence="1">
        <name>Mn(2+)</name>
        <dbReference type="ChEBI" id="CHEBI:29035"/>
    </cofactor>
</comment>
<proteinExistence type="predicted"/>
<dbReference type="Gene3D" id="1.10.600.10">
    <property type="entry name" value="Farnesyl Diphosphate Synthase"/>
    <property type="match status" value="1"/>
</dbReference>
<dbReference type="InterPro" id="IPR036965">
    <property type="entry name" value="Terpene_synth_N_sf"/>
</dbReference>
<evidence type="ECO:0000259" key="4">
    <source>
        <dbReference type="Pfam" id="PF01397"/>
    </source>
</evidence>
<dbReference type="GO" id="GO:0000287">
    <property type="term" value="F:magnesium ion binding"/>
    <property type="evidence" value="ECO:0007669"/>
    <property type="project" value="InterPro"/>
</dbReference>
<evidence type="ECO:0000256" key="2">
    <source>
        <dbReference type="ARBA" id="ARBA00001946"/>
    </source>
</evidence>
<dbReference type="InterPro" id="IPR044814">
    <property type="entry name" value="Terpene_cyclase_plant_C1"/>
</dbReference>
<evidence type="ECO:0000259" key="5">
    <source>
        <dbReference type="Pfam" id="PF03936"/>
    </source>
</evidence>
<evidence type="ECO:0000256" key="1">
    <source>
        <dbReference type="ARBA" id="ARBA00001936"/>
    </source>
</evidence>
<evidence type="ECO:0000313" key="6">
    <source>
        <dbReference type="EMBL" id="VAH43053.1"/>
    </source>
</evidence>
<dbReference type="SFLD" id="SFLDG01019">
    <property type="entry name" value="Terpene_Cyclase_Like_1_C_Termi"/>
    <property type="match status" value="1"/>
</dbReference>
<dbReference type="AlphaFoldDB" id="A0A9R1RIQ8"/>
<evidence type="ECO:0000256" key="3">
    <source>
        <dbReference type="ARBA" id="ARBA00022723"/>
    </source>
</evidence>
<keyword evidence="7" id="KW-1185">Reference proteome</keyword>
<dbReference type="Pfam" id="PF03936">
    <property type="entry name" value="Terpene_synth_C"/>
    <property type="match status" value="1"/>
</dbReference>
<dbReference type="InterPro" id="IPR005630">
    <property type="entry name" value="Terpene_synthase_metal-bd"/>
</dbReference>
<keyword evidence="3" id="KW-0479">Metal-binding</keyword>
<sequence length="551" mass="63569">MASHDAITTATAAPAAAVPEVAPVFHPTVWGDFFINYNPEPLQMSEERMTERSNQLKEKIIGLFPCSTIVEQLYLVDTLQHLSVDQHFHEQIDSTLRSTHAGEFNSSSLHEVALRFRILRQQGFWVSPDVFSKFKDEDGAFHVNVTNDPRGLLSLYNAAHLFIHGETELEESISFARRHLESMEGRLEYQLAEQVRRALHLPLPRTLKRVEALHYMSEYKQELMHNSSILEFAKLDFNLLQRLHLKELKALSRWWKNLYREVGLNYSRDRVVECYFWAYTTYYEKEYTHARMILAKIIAIIIMTDDTYDVRATLVECKQLNEAIQRWEENATSLLPEYLQKFYLKLMSTFKEFEDELKPDEKYRVAFSTKAFQISSNNYLQEAEWFHQNHKPRFNDQVKVSSVCSGGPWVCVGLLVGMSDTATKEALEWALGCTDAVRACAEVTRFMNDLASFKRGKNKNDVASSVECYISEHGVASEVAIAKIGSLIEDAWKTTNQARFELPELLLPAVQRVANITISMPFMYDDKTDAFTFSSRLEGTIKRLFVNPIDF</sequence>
<dbReference type="GO" id="GO:0016102">
    <property type="term" value="P:diterpenoid biosynthetic process"/>
    <property type="evidence" value="ECO:0007669"/>
    <property type="project" value="InterPro"/>
</dbReference>
<dbReference type="InterPro" id="IPR008930">
    <property type="entry name" value="Terpenoid_cyclase/PrenylTrfase"/>
</dbReference>
<dbReference type="InterPro" id="IPR034741">
    <property type="entry name" value="Terpene_cyclase-like_1_C"/>
</dbReference>
<reference evidence="6 7" key="1">
    <citation type="submission" date="2017-09" db="EMBL/GenBank/DDBJ databases">
        <authorList>
            <consortium name="International Durum Wheat Genome Sequencing Consortium (IDWGSC)"/>
            <person name="Milanesi L."/>
        </authorList>
    </citation>
    <scope>NUCLEOTIDE SEQUENCE [LARGE SCALE GENOMIC DNA]</scope>
    <source>
        <strain evidence="7">cv. Svevo</strain>
    </source>
</reference>
<dbReference type="CDD" id="cd00684">
    <property type="entry name" value="Terpene_cyclase_plant_C1"/>
    <property type="match status" value="1"/>
</dbReference>
<dbReference type="SUPFAM" id="SSF48239">
    <property type="entry name" value="Terpenoid cyclases/Protein prenyltransferases"/>
    <property type="match status" value="1"/>
</dbReference>
<gene>
    <name evidence="6" type="ORF">TRITD_2Bv1G051840</name>
</gene>
<dbReference type="PANTHER" id="PTHR31225:SF182">
    <property type="entry name" value="TERPENE SYNTHASE"/>
    <property type="match status" value="1"/>
</dbReference>
<dbReference type="GO" id="GO:0010333">
    <property type="term" value="F:terpene synthase activity"/>
    <property type="evidence" value="ECO:0007669"/>
    <property type="project" value="InterPro"/>
</dbReference>
<dbReference type="Gramene" id="TRITD2Bv1G051840.3">
    <property type="protein sequence ID" value="TRITD2Bv1G051840.3"/>
    <property type="gene ID" value="TRITD2Bv1G051840"/>
</dbReference>
<protein>
    <submittedName>
        <fullName evidence="6">Uncharacterized protein</fullName>
    </submittedName>
</protein>
<dbReference type="InterPro" id="IPR001906">
    <property type="entry name" value="Terpene_synth_N"/>
</dbReference>
<feature type="domain" description="Terpene synthase metal-binding" evidence="5">
    <location>
        <begin position="256"/>
        <end position="494"/>
    </location>
</feature>
<evidence type="ECO:0000313" key="7">
    <source>
        <dbReference type="Proteomes" id="UP000324705"/>
    </source>
</evidence>
<dbReference type="PANTHER" id="PTHR31225">
    <property type="entry name" value="OS04G0344100 PROTEIN-RELATED"/>
    <property type="match status" value="1"/>
</dbReference>
<dbReference type="EMBL" id="LT934114">
    <property type="protein sequence ID" value="VAH43053.1"/>
    <property type="molecule type" value="Genomic_DNA"/>
</dbReference>
<dbReference type="FunFam" id="1.10.600.10:FF:000007">
    <property type="entry name" value="Isoprene synthase, chloroplastic"/>
    <property type="match status" value="1"/>
</dbReference>
<dbReference type="Pfam" id="PF01397">
    <property type="entry name" value="Terpene_synth"/>
    <property type="match status" value="1"/>
</dbReference>
<dbReference type="SFLD" id="SFLDS00005">
    <property type="entry name" value="Isoprenoid_Synthase_Type_I"/>
    <property type="match status" value="1"/>
</dbReference>
<dbReference type="OMA" id="YLWTYAV"/>
<organism evidence="6 7">
    <name type="scientific">Triticum turgidum subsp. durum</name>
    <name type="common">Durum wheat</name>
    <name type="synonym">Triticum durum</name>
    <dbReference type="NCBI Taxonomy" id="4567"/>
    <lineage>
        <taxon>Eukaryota</taxon>
        <taxon>Viridiplantae</taxon>
        <taxon>Streptophyta</taxon>
        <taxon>Embryophyta</taxon>
        <taxon>Tracheophyta</taxon>
        <taxon>Spermatophyta</taxon>
        <taxon>Magnoliopsida</taxon>
        <taxon>Liliopsida</taxon>
        <taxon>Poales</taxon>
        <taxon>Poaceae</taxon>
        <taxon>BOP clade</taxon>
        <taxon>Pooideae</taxon>
        <taxon>Triticodae</taxon>
        <taxon>Triticeae</taxon>
        <taxon>Triticinae</taxon>
        <taxon>Triticum</taxon>
    </lineage>
</organism>
<name>A0A9R1RIQ8_TRITD</name>